<dbReference type="OrthoDB" id="1449405at2"/>
<sequence>MKEIIKELLLEASEDNVTEEDLIEVGDNIGNLGLDSLVQINLIVLIEEKFDIDLEIEEIEPQVFDSLTTLSQFVIRKQEQLEGV</sequence>
<comment type="caution">
    <text evidence="3">The sequence shown here is derived from an EMBL/GenBank/DDBJ whole genome shotgun (WGS) entry which is preliminary data.</text>
</comment>
<evidence type="ECO:0000313" key="4">
    <source>
        <dbReference type="Proteomes" id="UP000239047"/>
    </source>
</evidence>
<protein>
    <recommendedName>
        <fullName evidence="1">Carrier domain-containing protein</fullName>
    </recommendedName>
</protein>
<dbReference type="EMBL" id="PREZ01000009">
    <property type="protein sequence ID" value="PPA68710.1"/>
    <property type="molecule type" value="Genomic_DNA"/>
</dbReference>
<keyword evidence="4" id="KW-1185">Reference proteome</keyword>
<evidence type="ECO:0000313" key="3">
    <source>
        <dbReference type="EMBL" id="PPA68787.1"/>
    </source>
</evidence>
<dbReference type="RefSeq" id="WP_104059671.1">
    <property type="nucleotide sequence ID" value="NZ_PREZ01000009.1"/>
</dbReference>
<dbReference type="Gene3D" id="1.10.1200.10">
    <property type="entry name" value="ACP-like"/>
    <property type="match status" value="1"/>
</dbReference>
<dbReference type="Pfam" id="PF00550">
    <property type="entry name" value="PP-binding"/>
    <property type="match status" value="1"/>
</dbReference>
<organism evidence="3 4">
    <name type="scientific">Jeotgalibacillus proteolyticus</name>
    <dbReference type="NCBI Taxonomy" id="2082395"/>
    <lineage>
        <taxon>Bacteria</taxon>
        <taxon>Bacillati</taxon>
        <taxon>Bacillota</taxon>
        <taxon>Bacilli</taxon>
        <taxon>Bacillales</taxon>
        <taxon>Caryophanaceae</taxon>
        <taxon>Jeotgalibacillus</taxon>
    </lineage>
</organism>
<dbReference type="InterPro" id="IPR009081">
    <property type="entry name" value="PP-bd_ACP"/>
</dbReference>
<feature type="domain" description="Carrier" evidence="1">
    <location>
        <begin position="1"/>
        <end position="78"/>
    </location>
</feature>
<proteinExistence type="predicted"/>
<gene>
    <name evidence="2" type="ORF">C4B60_19260</name>
    <name evidence="3" type="ORF">C4B60_19690</name>
</gene>
<dbReference type="SUPFAM" id="SSF47336">
    <property type="entry name" value="ACP-like"/>
    <property type="match status" value="1"/>
</dbReference>
<evidence type="ECO:0000313" key="2">
    <source>
        <dbReference type="EMBL" id="PPA68710.1"/>
    </source>
</evidence>
<reference evidence="3 4" key="1">
    <citation type="submission" date="2018-02" db="EMBL/GenBank/DDBJ databases">
        <title>Jeotgalibacillus proteolyticum sp. nov. a protease producing bacterium isolated from ocean sediments of Laizhou Bay.</title>
        <authorList>
            <person name="Li Y."/>
        </authorList>
    </citation>
    <scope>NUCLEOTIDE SEQUENCE [LARGE SCALE GENOMIC DNA]</scope>
    <source>
        <strain evidence="3 4">22-7</strain>
    </source>
</reference>
<dbReference type="AlphaFoldDB" id="A0A2S5G726"/>
<name>A0A2S5G726_9BACL</name>
<dbReference type="InterPro" id="IPR036736">
    <property type="entry name" value="ACP-like_sf"/>
</dbReference>
<dbReference type="Proteomes" id="UP000239047">
    <property type="component" value="Unassembled WGS sequence"/>
</dbReference>
<evidence type="ECO:0000259" key="1">
    <source>
        <dbReference type="PROSITE" id="PS50075"/>
    </source>
</evidence>
<accession>A0A2S5G726</accession>
<dbReference type="EMBL" id="PREZ01000009">
    <property type="protein sequence ID" value="PPA68787.1"/>
    <property type="molecule type" value="Genomic_DNA"/>
</dbReference>
<dbReference type="PROSITE" id="PS50075">
    <property type="entry name" value="CARRIER"/>
    <property type="match status" value="1"/>
</dbReference>